<sequence>MSRRTNSKDNELESLRIEKENLLRKNQFYISQVSQMEVKLSEMMALYQAKDSETEYYKEQFKIVESELKKCSHPNFKSLEELEAQVSFLKEENSRLKQQPTNFEDFTDLKIQFDHALRMKQIFEEKYREARSQLIRAEMKKSEEGSIFDSFLDESSDKTKLQDLEKKEKLQKLEAENKFLYEDNQNLRWKIKEGEEKIGKLNKELENALNELRELKTLKNEDSDEIIFKKKPKCIVENGYESDELWAGADFSNSKNQKIEKVHEEEDSTTPYRPFASIADRIMKSSKDSDLIEAEKIKEKTYGKPPKKNLEPIKTETYYHDIKPFIPSSDRVAKTGSILKSSSMQNFDTEKSYIKNSSRQIDSENVSFEKKSPDFVFGNENISQILKSQSILDNKAGFNLSFNEASSRGESFADEFPDEDELL</sequence>
<gene>
    <name evidence="2" type="ORF">BSTOLATCC_MIC65348</name>
</gene>
<evidence type="ECO:0000313" key="3">
    <source>
        <dbReference type="Proteomes" id="UP001162131"/>
    </source>
</evidence>
<keyword evidence="3" id="KW-1185">Reference proteome</keyword>
<organism evidence="2 3">
    <name type="scientific">Blepharisma stoltei</name>
    <dbReference type="NCBI Taxonomy" id="1481888"/>
    <lineage>
        <taxon>Eukaryota</taxon>
        <taxon>Sar</taxon>
        <taxon>Alveolata</taxon>
        <taxon>Ciliophora</taxon>
        <taxon>Postciliodesmatophora</taxon>
        <taxon>Heterotrichea</taxon>
        <taxon>Heterotrichida</taxon>
        <taxon>Blepharismidae</taxon>
        <taxon>Blepharisma</taxon>
    </lineage>
</organism>
<dbReference type="Proteomes" id="UP001162131">
    <property type="component" value="Unassembled WGS sequence"/>
</dbReference>
<protein>
    <submittedName>
        <fullName evidence="2">Uncharacterized protein</fullName>
    </submittedName>
</protein>
<accession>A0AAU9KCP5</accession>
<dbReference type="EMBL" id="CAJZBQ010000063">
    <property type="protein sequence ID" value="CAG9336041.1"/>
    <property type="molecule type" value="Genomic_DNA"/>
</dbReference>
<feature type="coiled-coil region" evidence="1">
    <location>
        <begin position="170"/>
        <end position="225"/>
    </location>
</feature>
<proteinExistence type="predicted"/>
<feature type="coiled-coil region" evidence="1">
    <location>
        <begin position="79"/>
        <end position="140"/>
    </location>
</feature>
<evidence type="ECO:0000256" key="1">
    <source>
        <dbReference type="SAM" id="Coils"/>
    </source>
</evidence>
<feature type="coiled-coil region" evidence="1">
    <location>
        <begin position="5"/>
        <end position="32"/>
    </location>
</feature>
<reference evidence="2" key="1">
    <citation type="submission" date="2021-09" db="EMBL/GenBank/DDBJ databases">
        <authorList>
            <consortium name="AG Swart"/>
            <person name="Singh M."/>
            <person name="Singh A."/>
            <person name="Seah K."/>
            <person name="Emmerich C."/>
        </authorList>
    </citation>
    <scope>NUCLEOTIDE SEQUENCE</scope>
    <source>
        <strain evidence="2">ATCC30299</strain>
    </source>
</reference>
<comment type="caution">
    <text evidence="2">The sequence shown here is derived from an EMBL/GenBank/DDBJ whole genome shotgun (WGS) entry which is preliminary data.</text>
</comment>
<evidence type="ECO:0000313" key="2">
    <source>
        <dbReference type="EMBL" id="CAG9336041.1"/>
    </source>
</evidence>
<name>A0AAU9KCP5_9CILI</name>
<keyword evidence="1" id="KW-0175">Coiled coil</keyword>
<dbReference type="AlphaFoldDB" id="A0AAU9KCP5"/>